<protein>
    <submittedName>
        <fullName evidence="3">2-methylaconitate cis-trans isomerase PrpF</fullName>
    </submittedName>
</protein>
<dbReference type="EMBL" id="JBHSMU010000016">
    <property type="protein sequence ID" value="MFC5462346.1"/>
    <property type="molecule type" value="Genomic_DNA"/>
</dbReference>
<dbReference type="RefSeq" id="WP_379785840.1">
    <property type="nucleotide sequence ID" value="NZ_JBHSMU010000016.1"/>
</dbReference>
<dbReference type="PANTHER" id="PTHR43709:SF2">
    <property type="entry name" value="DUF453 DOMAIN PROTEIN (AFU_ORTHOLOGUE AFUA_6G00360)"/>
    <property type="match status" value="1"/>
</dbReference>
<evidence type="ECO:0000256" key="2">
    <source>
        <dbReference type="ARBA" id="ARBA00023235"/>
    </source>
</evidence>
<sequence length="396" mass="41369">MPHTSQIKIPATYMRGGTSKGVFFRLQDLPEAARVPGPARDKLLLRVIGSPDPYGKQIDGMGGATSSTSKTVIVSKSTRADHDVDYLFGQVSIDKPFVDWSGNCGNLSSAVGSFSINAGLLAPERVPHNGMATVRIWQANIGKTIIAHVPVTDGEVQETGDFELDGVTFPAAEVQLEFMDPAADEEGAGGSMFPTGNLVDELEVPGLGSIRATMINAGIPTIFVNAADIGYTGTELQDAINGDPRALALFETIRAHGALRMGLIDDLGQAASRQHTPKVAFVAPPLDYTSSSGKRVAADEIDLLVRALSMGKLHHAMMGTAAVAIGTAAAVPGTLVNLAAGGGQPAAVRFGHPSGTLRVGAEAVDMNGEWSVTKAVMSRSARVLMEGWVRVPGDGF</sequence>
<dbReference type="NCBIfam" id="TIGR02334">
    <property type="entry name" value="prpF"/>
    <property type="match status" value="1"/>
</dbReference>
<comment type="caution">
    <text evidence="3">The sequence shown here is derived from an EMBL/GenBank/DDBJ whole genome shotgun (WGS) entry which is preliminary data.</text>
</comment>
<evidence type="ECO:0000313" key="4">
    <source>
        <dbReference type="Proteomes" id="UP001596050"/>
    </source>
</evidence>
<reference evidence="4" key="1">
    <citation type="journal article" date="2019" name="Int. J. Syst. Evol. Microbiol.">
        <title>The Global Catalogue of Microorganisms (GCM) 10K type strain sequencing project: providing services to taxonomists for standard genome sequencing and annotation.</title>
        <authorList>
            <consortium name="The Broad Institute Genomics Platform"/>
            <consortium name="The Broad Institute Genome Sequencing Center for Infectious Disease"/>
            <person name="Wu L."/>
            <person name="Ma J."/>
        </authorList>
    </citation>
    <scope>NUCLEOTIDE SEQUENCE [LARGE SCALE GENOMIC DNA]</scope>
    <source>
        <strain evidence="4">KACC 12649</strain>
    </source>
</reference>
<proteinExistence type="inferred from homology"/>
<comment type="similarity">
    <text evidence="1">Belongs to the PrpF family.</text>
</comment>
<organism evidence="3 4">
    <name type="scientific">Massilia niabensis</name>
    <dbReference type="NCBI Taxonomy" id="544910"/>
    <lineage>
        <taxon>Bacteria</taxon>
        <taxon>Pseudomonadati</taxon>
        <taxon>Pseudomonadota</taxon>
        <taxon>Betaproteobacteria</taxon>
        <taxon>Burkholderiales</taxon>
        <taxon>Oxalobacteraceae</taxon>
        <taxon>Telluria group</taxon>
        <taxon>Massilia</taxon>
    </lineage>
</organism>
<dbReference type="InterPro" id="IPR007400">
    <property type="entry name" value="PrpF-like"/>
</dbReference>
<dbReference type="SUPFAM" id="SSF54506">
    <property type="entry name" value="Diaminopimelate epimerase-like"/>
    <property type="match status" value="2"/>
</dbReference>
<gene>
    <name evidence="3" type="primary">prpF</name>
    <name evidence="3" type="ORF">ACFPN5_21285</name>
</gene>
<name>A0ABW0LD59_9BURK</name>
<evidence type="ECO:0000256" key="1">
    <source>
        <dbReference type="ARBA" id="ARBA00007673"/>
    </source>
</evidence>
<dbReference type="InterPro" id="IPR012709">
    <property type="entry name" value="PrpF"/>
</dbReference>
<dbReference type="Pfam" id="PF04303">
    <property type="entry name" value="PrpF"/>
    <property type="match status" value="1"/>
</dbReference>
<dbReference type="PANTHER" id="PTHR43709">
    <property type="entry name" value="ACONITATE ISOMERASE-RELATED"/>
    <property type="match status" value="1"/>
</dbReference>
<keyword evidence="4" id="KW-1185">Reference proteome</keyword>
<evidence type="ECO:0000313" key="3">
    <source>
        <dbReference type="EMBL" id="MFC5462346.1"/>
    </source>
</evidence>
<accession>A0ABW0LD59</accession>
<dbReference type="GO" id="GO:0016853">
    <property type="term" value="F:isomerase activity"/>
    <property type="evidence" value="ECO:0007669"/>
    <property type="project" value="UniProtKB-KW"/>
</dbReference>
<keyword evidence="2 3" id="KW-0413">Isomerase</keyword>
<dbReference type="Gene3D" id="3.10.310.10">
    <property type="entry name" value="Diaminopimelate Epimerase, Chain A, domain 1"/>
    <property type="match status" value="2"/>
</dbReference>
<dbReference type="Proteomes" id="UP001596050">
    <property type="component" value="Unassembled WGS sequence"/>
</dbReference>